<reference evidence="4" key="1">
    <citation type="submission" date="2020-04" db="EMBL/GenBank/DDBJ databases">
        <authorList>
            <person name="Chiriac C."/>
            <person name="Salcher M."/>
            <person name="Ghai R."/>
            <person name="Kavagutti S V."/>
        </authorList>
    </citation>
    <scope>NUCLEOTIDE SEQUENCE</scope>
</reference>
<keyword evidence="3" id="KW-0687">Ribonucleoprotein</keyword>
<evidence type="ECO:0000256" key="2">
    <source>
        <dbReference type="ARBA" id="ARBA00022980"/>
    </source>
</evidence>
<evidence type="ECO:0000256" key="3">
    <source>
        <dbReference type="ARBA" id="ARBA00023274"/>
    </source>
</evidence>
<evidence type="ECO:0000313" key="4">
    <source>
        <dbReference type="EMBL" id="CAB4130262.1"/>
    </source>
</evidence>
<keyword evidence="2 4" id="KW-0689">Ribosomal protein</keyword>
<name>A0A6J5LA25_9CAUD</name>
<dbReference type="GO" id="GO:0003735">
    <property type="term" value="F:structural constituent of ribosome"/>
    <property type="evidence" value="ECO:0007669"/>
    <property type="project" value="InterPro"/>
</dbReference>
<gene>
    <name evidence="4" type="ORF">UFOVP117_336</name>
</gene>
<organism evidence="4">
    <name type="scientific">uncultured Caudovirales phage</name>
    <dbReference type="NCBI Taxonomy" id="2100421"/>
    <lineage>
        <taxon>Viruses</taxon>
        <taxon>Duplodnaviria</taxon>
        <taxon>Heunggongvirae</taxon>
        <taxon>Uroviricota</taxon>
        <taxon>Caudoviricetes</taxon>
        <taxon>Peduoviridae</taxon>
        <taxon>Maltschvirus</taxon>
        <taxon>Maltschvirus maltsch</taxon>
    </lineage>
</organism>
<dbReference type="InterPro" id="IPR001911">
    <property type="entry name" value="Ribosomal_bS21"/>
</dbReference>
<accession>A0A6J5LA25</accession>
<dbReference type="NCBIfam" id="TIGR00030">
    <property type="entry name" value="S21p"/>
    <property type="match status" value="1"/>
</dbReference>
<sequence length="61" mass="7263">MLIIPVKNNDLEKSLKNFKSKVLKTKMIVELQNRKNYKKKSDIKRQILNDAIYKNSKNNEL</sequence>
<dbReference type="Pfam" id="PF01165">
    <property type="entry name" value="Ribosomal_S21"/>
    <property type="match status" value="1"/>
</dbReference>
<evidence type="ECO:0000256" key="1">
    <source>
        <dbReference type="ARBA" id="ARBA00006640"/>
    </source>
</evidence>
<proteinExistence type="inferred from homology"/>
<dbReference type="EMBL" id="LR796235">
    <property type="protein sequence ID" value="CAB4130262.1"/>
    <property type="molecule type" value="Genomic_DNA"/>
</dbReference>
<protein>
    <submittedName>
        <fullName evidence="4">30S ribosomal protein S21</fullName>
    </submittedName>
</protein>
<dbReference type="GO" id="GO:1990904">
    <property type="term" value="C:ribonucleoprotein complex"/>
    <property type="evidence" value="ECO:0007669"/>
    <property type="project" value="UniProtKB-KW"/>
</dbReference>
<comment type="similarity">
    <text evidence="1">Belongs to the bacterial ribosomal protein bS21 family.</text>
</comment>